<feature type="domain" description="ABC transporter" evidence="10">
    <location>
        <begin position="253"/>
        <end position="493"/>
    </location>
</feature>
<dbReference type="PANTHER" id="PTHR43790:SF2">
    <property type="entry name" value="AUTOINDUCER 2 IMPORT ATP-BINDING PROTEIN LSRA"/>
    <property type="match status" value="1"/>
</dbReference>
<comment type="function">
    <text evidence="7">Part of the ABC transporter complex LsrABCD involved in autoinducer 2 (AI-2) import. Responsible for energy coupling to the transport system.</text>
</comment>
<evidence type="ECO:0000256" key="2">
    <source>
        <dbReference type="ARBA" id="ARBA00009404"/>
    </source>
</evidence>
<evidence type="ECO:0000256" key="4">
    <source>
        <dbReference type="ARBA" id="ARBA00019459"/>
    </source>
</evidence>
<dbReference type="InterPro" id="IPR003439">
    <property type="entry name" value="ABC_transporter-like_ATP-bd"/>
</dbReference>
<evidence type="ECO:0000259" key="10">
    <source>
        <dbReference type="PROSITE" id="PS50893"/>
    </source>
</evidence>
<accession>A0ABV9FFL2</accession>
<dbReference type="PROSITE" id="PS00211">
    <property type="entry name" value="ABC_TRANSPORTER_1"/>
    <property type="match status" value="1"/>
</dbReference>
<evidence type="ECO:0000256" key="8">
    <source>
        <dbReference type="ARBA" id="ARBA00023798"/>
    </source>
</evidence>
<dbReference type="InterPro" id="IPR017871">
    <property type="entry name" value="ABC_transporter-like_CS"/>
</dbReference>
<evidence type="ECO:0000313" key="12">
    <source>
        <dbReference type="Proteomes" id="UP001596028"/>
    </source>
</evidence>
<dbReference type="Pfam" id="PF00005">
    <property type="entry name" value="ABC_tran"/>
    <property type="match status" value="2"/>
</dbReference>
<dbReference type="InterPro" id="IPR003593">
    <property type="entry name" value="AAA+_ATPase"/>
</dbReference>
<evidence type="ECO:0000313" key="11">
    <source>
        <dbReference type="EMBL" id="MFC4600722.1"/>
    </source>
</evidence>
<keyword evidence="6 11" id="KW-0067">ATP-binding</keyword>
<protein>
    <recommendedName>
        <fullName evidence="4">Autoinducer 2 import ATP-binding protein LsrA</fullName>
        <ecNumber evidence="8">7.6.2.13</ecNumber>
    </recommendedName>
</protein>
<gene>
    <name evidence="11" type="ORF">ACFO3S_20935</name>
</gene>
<dbReference type="CDD" id="cd03215">
    <property type="entry name" value="ABC_Carb_Monos_II"/>
    <property type="match status" value="1"/>
</dbReference>
<dbReference type="GO" id="GO:0005524">
    <property type="term" value="F:ATP binding"/>
    <property type="evidence" value="ECO:0007669"/>
    <property type="project" value="UniProtKB-KW"/>
</dbReference>
<dbReference type="RefSeq" id="WP_378100056.1">
    <property type="nucleotide sequence ID" value="NZ_JBHSEP010000018.1"/>
</dbReference>
<proteinExistence type="inferred from homology"/>
<dbReference type="CDD" id="cd03216">
    <property type="entry name" value="ABC_Carb_Monos_I"/>
    <property type="match status" value="1"/>
</dbReference>
<dbReference type="Proteomes" id="UP001596028">
    <property type="component" value="Unassembled WGS sequence"/>
</dbReference>
<comment type="similarity">
    <text evidence="2">Belongs to the ABC transporter superfamily. AI-2 autoinducer porter (TC 3.A.1.2.8) family.</text>
</comment>
<evidence type="ECO:0000256" key="1">
    <source>
        <dbReference type="ARBA" id="ARBA00004417"/>
    </source>
</evidence>
<name>A0ABV9FFL2_9BACL</name>
<dbReference type="EC" id="7.6.2.13" evidence="8"/>
<comment type="caution">
    <text evidence="11">The sequence shown here is derived from an EMBL/GenBank/DDBJ whole genome shotgun (WGS) entry which is preliminary data.</text>
</comment>
<dbReference type="InterPro" id="IPR027417">
    <property type="entry name" value="P-loop_NTPase"/>
</dbReference>
<dbReference type="InterPro" id="IPR050107">
    <property type="entry name" value="ABC_carbohydrate_import_ATPase"/>
</dbReference>
<keyword evidence="5" id="KW-0547">Nucleotide-binding</keyword>
<organism evidence="11 12">
    <name type="scientific">Cohnella hongkongensis</name>
    <dbReference type="NCBI Taxonomy" id="178337"/>
    <lineage>
        <taxon>Bacteria</taxon>
        <taxon>Bacillati</taxon>
        <taxon>Bacillota</taxon>
        <taxon>Bacilli</taxon>
        <taxon>Bacillales</taxon>
        <taxon>Paenibacillaceae</taxon>
        <taxon>Cohnella</taxon>
    </lineage>
</organism>
<dbReference type="SUPFAM" id="SSF52540">
    <property type="entry name" value="P-loop containing nucleoside triphosphate hydrolases"/>
    <property type="match status" value="2"/>
</dbReference>
<sequence>MEALALRNINKSFPGIKVLHNVGFSLRKGEIHALIGENGAGKSTLMNIVMGLYQPDDGEIFIGQSKVSITSPIRALALGIGIVPQELNLVPHASVAENIFLGMAKLKPGFPRIHWRLMQREAAAVMKKIGADIDVNRKVGELSAAFQQLVQIGRALAFGAEILILDEPTASLTANEAEHLFSILYQLRNEGKSIIYISHHMEEIQRISDRVSVMRDGHLIATLHTAQTTVKEMIKLMIGGEMEEFKQSGNRKGNRKELLRVSGLTRKKEFRNIEFQLHVGEIFGITGLVGAGRTELANAIYGVTSPDEGELFWDGHKVRIGSPADAIRMGIGYVPEERRKLGIFPILSVSENITMPLFSSLMSWKGIDHNEEKKLTRQYIDDLRIRTSSADKPIKLLSGGNQQKAILARWLAKKVKLLILDEPTRGIDINAKREIYELIRKMADEGMSVLLISSEFEEVIQLSDRVMVMHQGEAKGLFDSDNLTKEHILRSALS</sequence>
<comment type="subunit">
    <text evidence="3">The complex is composed of two ATP-binding proteins (LsrA), two transmembrane proteins (LsrC and LsrD) and a solute-binding protein (LsrB).</text>
</comment>
<evidence type="ECO:0000256" key="9">
    <source>
        <dbReference type="ARBA" id="ARBA00034076"/>
    </source>
</evidence>
<evidence type="ECO:0000256" key="7">
    <source>
        <dbReference type="ARBA" id="ARBA00023747"/>
    </source>
</evidence>
<comment type="subcellular location">
    <subcellularLocation>
        <location evidence="1">Cell inner membrane</location>
        <topology evidence="1">Peripheral membrane protein</topology>
    </subcellularLocation>
</comment>
<evidence type="ECO:0000256" key="5">
    <source>
        <dbReference type="ARBA" id="ARBA00022741"/>
    </source>
</evidence>
<dbReference type="SMART" id="SM00382">
    <property type="entry name" value="AAA"/>
    <property type="match status" value="2"/>
</dbReference>
<keyword evidence="12" id="KW-1185">Reference proteome</keyword>
<dbReference type="Gene3D" id="3.40.50.300">
    <property type="entry name" value="P-loop containing nucleotide triphosphate hydrolases"/>
    <property type="match status" value="2"/>
</dbReference>
<dbReference type="PROSITE" id="PS50893">
    <property type="entry name" value="ABC_TRANSPORTER_2"/>
    <property type="match status" value="2"/>
</dbReference>
<dbReference type="PANTHER" id="PTHR43790">
    <property type="entry name" value="CARBOHYDRATE TRANSPORT ATP-BINDING PROTEIN MG119-RELATED"/>
    <property type="match status" value="1"/>
</dbReference>
<feature type="domain" description="ABC transporter" evidence="10">
    <location>
        <begin position="4"/>
        <end position="241"/>
    </location>
</feature>
<comment type="catalytic activity">
    <reaction evidence="9">
        <text>ATP + H2O + (2R,4S)-2-methyl-2,3,3,4-tetrahydroxytetrahydrofuran-[AI-2-binding protein]Side 1 = ADP + phosphate + (2R,4S)-2-methyl-2,3,3,4-tetrahydroxytetrahydrofuranSide 2 + [AI-2-binding protein]Side 1.</text>
        <dbReference type="EC" id="7.6.2.13"/>
    </reaction>
</comment>
<evidence type="ECO:0000256" key="3">
    <source>
        <dbReference type="ARBA" id="ARBA00011262"/>
    </source>
</evidence>
<evidence type="ECO:0000256" key="6">
    <source>
        <dbReference type="ARBA" id="ARBA00022840"/>
    </source>
</evidence>
<dbReference type="EMBL" id="JBHSEP010000018">
    <property type="protein sequence ID" value="MFC4600722.1"/>
    <property type="molecule type" value="Genomic_DNA"/>
</dbReference>
<reference evidence="12" key="1">
    <citation type="journal article" date="2019" name="Int. J. Syst. Evol. Microbiol.">
        <title>The Global Catalogue of Microorganisms (GCM) 10K type strain sequencing project: providing services to taxonomists for standard genome sequencing and annotation.</title>
        <authorList>
            <consortium name="The Broad Institute Genomics Platform"/>
            <consortium name="The Broad Institute Genome Sequencing Center for Infectious Disease"/>
            <person name="Wu L."/>
            <person name="Ma J."/>
        </authorList>
    </citation>
    <scope>NUCLEOTIDE SEQUENCE [LARGE SCALE GENOMIC DNA]</scope>
    <source>
        <strain evidence="12">CCUG 49571</strain>
    </source>
</reference>